<reference evidence="6" key="1">
    <citation type="submission" date="2021-05" db="EMBL/GenBank/DDBJ databases">
        <authorList>
            <person name="Alioto T."/>
            <person name="Alioto T."/>
            <person name="Gomez Garrido J."/>
        </authorList>
    </citation>
    <scope>NUCLEOTIDE SEQUENCE</scope>
</reference>
<feature type="domain" description="C2H2-type" evidence="5">
    <location>
        <begin position="150"/>
        <end position="178"/>
    </location>
</feature>
<sequence length="187" mass="22210">MKNKTFLQTFSKILLVSLKKSSTRIIFHFFLFFSTEPFLYVDTRYYFKVLGNSKHKKPTVRCRDLLDQTGDDVSSGQDTGAQNSQDVVCVHCNCVLKKDSEFLINHCRYCELMPRLNKTFNYVCWACTYHTYNNHNMMRHVRKHLDEKPFKCSFCNYRCRDRSHLKTHQLSRHSGNEGEHFLQMKAD</sequence>
<dbReference type="SMART" id="SM00355">
    <property type="entry name" value="ZnF_C2H2"/>
    <property type="match status" value="2"/>
</dbReference>
<evidence type="ECO:0000259" key="5">
    <source>
        <dbReference type="PROSITE" id="PS50157"/>
    </source>
</evidence>
<dbReference type="GO" id="GO:0005634">
    <property type="term" value="C:nucleus"/>
    <property type="evidence" value="ECO:0007669"/>
    <property type="project" value="UniProtKB-ARBA"/>
</dbReference>
<organism evidence="6">
    <name type="scientific">Cacopsylla melanoneura</name>
    <dbReference type="NCBI Taxonomy" id="428564"/>
    <lineage>
        <taxon>Eukaryota</taxon>
        <taxon>Metazoa</taxon>
        <taxon>Ecdysozoa</taxon>
        <taxon>Arthropoda</taxon>
        <taxon>Hexapoda</taxon>
        <taxon>Insecta</taxon>
        <taxon>Pterygota</taxon>
        <taxon>Neoptera</taxon>
        <taxon>Paraneoptera</taxon>
        <taxon>Hemiptera</taxon>
        <taxon>Sternorrhyncha</taxon>
        <taxon>Psylloidea</taxon>
        <taxon>Psyllidae</taxon>
        <taxon>Psyllinae</taxon>
        <taxon>Cacopsylla</taxon>
    </lineage>
</organism>
<evidence type="ECO:0000256" key="4">
    <source>
        <dbReference type="PROSITE-ProRule" id="PRU00042"/>
    </source>
</evidence>
<keyword evidence="3" id="KW-0862">Zinc</keyword>
<feature type="domain" description="C2H2-type" evidence="5">
    <location>
        <begin position="122"/>
        <end position="149"/>
    </location>
</feature>
<evidence type="ECO:0000256" key="1">
    <source>
        <dbReference type="ARBA" id="ARBA00022723"/>
    </source>
</evidence>
<evidence type="ECO:0000313" key="6">
    <source>
        <dbReference type="EMBL" id="CAG6771866.1"/>
    </source>
</evidence>
<name>A0A8D9EZN0_9HEMI</name>
<dbReference type="GO" id="GO:0008270">
    <property type="term" value="F:zinc ion binding"/>
    <property type="evidence" value="ECO:0007669"/>
    <property type="project" value="UniProtKB-KW"/>
</dbReference>
<protein>
    <submittedName>
        <fullName evidence="6">Zinc finger protein 711</fullName>
    </submittedName>
</protein>
<keyword evidence="2 4" id="KW-0863">Zinc-finger</keyword>
<dbReference type="Gene3D" id="3.30.160.60">
    <property type="entry name" value="Classic Zinc Finger"/>
    <property type="match status" value="1"/>
</dbReference>
<dbReference type="PROSITE" id="PS00028">
    <property type="entry name" value="ZINC_FINGER_C2H2_1"/>
    <property type="match status" value="1"/>
</dbReference>
<evidence type="ECO:0000256" key="3">
    <source>
        <dbReference type="ARBA" id="ARBA00022833"/>
    </source>
</evidence>
<dbReference type="EMBL" id="HBUF01586178">
    <property type="protein sequence ID" value="CAG6771866.1"/>
    <property type="molecule type" value="Transcribed_RNA"/>
</dbReference>
<dbReference type="InterPro" id="IPR013087">
    <property type="entry name" value="Znf_C2H2_type"/>
</dbReference>
<dbReference type="FunFam" id="3.30.160.60:FF:000446">
    <property type="entry name" value="Zinc finger protein"/>
    <property type="match status" value="1"/>
</dbReference>
<evidence type="ECO:0000256" key="2">
    <source>
        <dbReference type="ARBA" id="ARBA00022771"/>
    </source>
</evidence>
<accession>A0A8D9EZN0</accession>
<proteinExistence type="predicted"/>
<dbReference type="AlphaFoldDB" id="A0A8D9EZN0"/>
<dbReference type="SUPFAM" id="SSF57667">
    <property type="entry name" value="beta-beta-alpha zinc fingers"/>
    <property type="match status" value="1"/>
</dbReference>
<keyword evidence="1" id="KW-0479">Metal-binding</keyword>
<dbReference type="PROSITE" id="PS50157">
    <property type="entry name" value="ZINC_FINGER_C2H2_2"/>
    <property type="match status" value="2"/>
</dbReference>
<dbReference type="InterPro" id="IPR036236">
    <property type="entry name" value="Znf_C2H2_sf"/>
</dbReference>